<dbReference type="InterPro" id="IPR043504">
    <property type="entry name" value="Peptidase_S1_PA_chymotrypsin"/>
</dbReference>
<evidence type="ECO:0000256" key="2">
    <source>
        <dbReference type="ARBA" id="ARBA00007664"/>
    </source>
</evidence>
<dbReference type="PANTHER" id="PTHR24276:SF96">
    <property type="entry name" value="PEPTIDASE S1 DOMAIN-CONTAINING PROTEIN"/>
    <property type="match status" value="1"/>
</dbReference>
<keyword evidence="5" id="KW-0720">Serine protease</keyword>
<keyword evidence="3" id="KW-0964">Secreted</keyword>
<sequence length="252" mass="27133">MKFELSLYVAVLGAELSCAMPSIIGGQLAGKGAAPYMISIRKDGAHQCGGSLISKDYVLTAGHCLMNFVPRSLTVVAGSNSLKEGGVERNVSKGITNPDFDSIKQINDIALLKLSEPFEFTDAIKPIALFRKQDIKAGTNVSAYGWGYTSWPGTARPSELSVVNIETTSAAACRDRWFNYNKRNITKNHVCTKADDRGTCQGDSGGPLVLIDKNNKTKLVGLVSFGVPCVQGYPDVFTKVSSFLKWIADNSV</sequence>
<dbReference type="PROSITE" id="PS50240">
    <property type="entry name" value="TRYPSIN_DOM"/>
    <property type="match status" value="1"/>
</dbReference>
<comment type="subcellular location">
    <subcellularLocation>
        <location evidence="1">Secreted</location>
    </subcellularLocation>
</comment>
<dbReference type="InterPro" id="IPR050430">
    <property type="entry name" value="Peptidase_S1"/>
</dbReference>
<dbReference type="EMBL" id="CP023324">
    <property type="protein sequence ID" value="ATY62174.1"/>
    <property type="molecule type" value="Genomic_DNA"/>
</dbReference>
<dbReference type="SMART" id="SM00020">
    <property type="entry name" value="Tryp_SPc"/>
    <property type="match status" value="1"/>
</dbReference>
<comment type="similarity">
    <text evidence="2">Belongs to the peptidase S1 family.</text>
</comment>
<keyword evidence="5" id="KW-0378">Hydrolase</keyword>
<dbReference type="VEuPathDB" id="FungiDB:A9K55_008612"/>
<dbReference type="OrthoDB" id="6380398at2759"/>
<organism evidence="7 8">
    <name type="scientific">Cordyceps militaris</name>
    <name type="common">Caterpillar fungus</name>
    <name type="synonym">Clavaria militaris</name>
    <dbReference type="NCBI Taxonomy" id="73501"/>
    <lineage>
        <taxon>Eukaryota</taxon>
        <taxon>Fungi</taxon>
        <taxon>Dikarya</taxon>
        <taxon>Ascomycota</taxon>
        <taxon>Pezizomycotina</taxon>
        <taxon>Sordariomycetes</taxon>
        <taxon>Hypocreomycetidae</taxon>
        <taxon>Hypocreales</taxon>
        <taxon>Cordycipitaceae</taxon>
        <taxon>Cordyceps</taxon>
    </lineage>
</organism>
<gene>
    <name evidence="7" type="ORF">A9K55_008612</name>
</gene>
<dbReference type="PROSITE" id="PS00134">
    <property type="entry name" value="TRYPSIN_HIS"/>
    <property type="match status" value="1"/>
</dbReference>
<dbReference type="PANTHER" id="PTHR24276">
    <property type="entry name" value="POLYSERASE-RELATED"/>
    <property type="match status" value="1"/>
</dbReference>
<dbReference type="PROSITE" id="PS00135">
    <property type="entry name" value="TRYPSIN_SER"/>
    <property type="match status" value="1"/>
</dbReference>
<reference evidence="7 8" key="1">
    <citation type="journal article" date="2017" name="BMC Genomics">
        <title>Chromosome level assembly and secondary metabolite potential of the parasitic fungus Cordyceps militaris.</title>
        <authorList>
            <person name="Kramer G.J."/>
            <person name="Nodwell J.R."/>
        </authorList>
    </citation>
    <scope>NUCLEOTIDE SEQUENCE [LARGE SCALE GENOMIC DNA]</scope>
    <source>
        <strain evidence="7 8">ATCC 34164</strain>
    </source>
</reference>
<dbReference type="InterPro" id="IPR001314">
    <property type="entry name" value="Peptidase_S1A"/>
</dbReference>
<dbReference type="AlphaFoldDB" id="A0A2H4SGE0"/>
<dbReference type="VEuPathDB" id="FungiDB:CCM_00858"/>
<accession>A0A2H4SGE0</accession>
<dbReference type="GO" id="GO:0004252">
    <property type="term" value="F:serine-type endopeptidase activity"/>
    <property type="evidence" value="ECO:0007669"/>
    <property type="project" value="InterPro"/>
</dbReference>
<feature type="domain" description="Peptidase S1" evidence="6">
    <location>
        <begin position="23"/>
        <end position="252"/>
    </location>
</feature>
<dbReference type="InterPro" id="IPR009003">
    <property type="entry name" value="Peptidase_S1_PA"/>
</dbReference>
<dbReference type="Gene3D" id="2.40.10.10">
    <property type="entry name" value="Trypsin-like serine proteases"/>
    <property type="match status" value="1"/>
</dbReference>
<evidence type="ECO:0000256" key="5">
    <source>
        <dbReference type="RuleBase" id="RU363034"/>
    </source>
</evidence>
<dbReference type="GO" id="GO:0006508">
    <property type="term" value="P:proteolysis"/>
    <property type="evidence" value="ECO:0007669"/>
    <property type="project" value="UniProtKB-KW"/>
</dbReference>
<dbReference type="PRINTS" id="PR00722">
    <property type="entry name" value="CHYMOTRYPSIN"/>
</dbReference>
<dbReference type="FunFam" id="2.40.10.10:FF:000047">
    <property type="entry name" value="Trypsin eta"/>
    <property type="match status" value="1"/>
</dbReference>
<evidence type="ECO:0000256" key="4">
    <source>
        <dbReference type="ARBA" id="ARBA00023157"/>
    </source>
</evidence>
<dbReference type="InterPro" id="IPR018114">
    <property type="entry name" value="TRYPSIN_HIS"/>
</dbReference>
<dbReference type="GO" id="GO:0051604">
    <property type="term" value="P:protein maturation"/>
    <property type="evidence" value="ECO:0007669"/>
    <property type="project" value="UniProtKB-ARBA"/>
</dbReference>
<keyword evidence="5" id="KW-0645">Protease</keyword>
<dbReference type="SUPFAM" id="SSF50494">
    <property type="entry name" value="Trypsin-like serine proteases"/>
    <property type="match status" value="1"/>
</dbReference>
<evidence type="ECO:0000256" key="3">
    <source>
        <dbReference type="ARBA" id="ARBA00022525"/>
    </source>
</evidence>
<evidence type="ECO:0000313" key="8">
    <source>
        <dbReference type="Proteomes" id="UP000323067"/>
    </source>
</evidence>
<dbReference type="GO" id="GO:0005576">
    <property type="term" value="C:extracellular region"/>
    <property type="evidence" value="ECO:0007669"/>
    <property type="project" value="UniProtKB-SubCell"/>
</dbReference>
<dbReference type="Proteomes" id="UP000323067">
    <property type="component" value="Chromosome vii"/>
</dbReference>
<dbReference type="CDD" id="cd00190">
    <property type="entry name" value="Tryp_SPc"/>
    <property type="match status" value="1"/>
</dbReference>
<evidence type="ECO:0000313" key="7">
    <source>
        <dbReference type="EMBL" id="ATY62174.1"/>
    </source>
</evidence>
<evidence type="ECO:0000259" key="6">
    <source>
        <dbReference type="PROSITE" id="PS50240"/>
    </source>
</evidence>
<name>A0A2H4SGE0_CORMI</name>
<protein>
    <submittedName>
        <fullName evidence="7">Chymotrypsin ase 5A</fullName>
    </submittedName>
</protein>
<keyword evidence="4" id="KW-1015">Disulfide bond</keyword>
<dbReference type="Pfam" id="PF00089">
    <property type="entry name" value="Trypsin"/>
    <property type="match status" value="1"/>
</dbReference>
<dbReference type="InterPro" id="IPR001254">
    <property type="entry name" value="Trypsin_dom"/>
</dbReference>
<proteinExistence type="inferred from homology"/>
<evidence type="ECO:0000256" key="1">
    <source>
        <dbReference type="ARBA" id="ARBA00004613"/>
    </source>
</evidence>
<dbReference type="InterPro" id="IPR033116">
    <property type="entry name" value="TRYPSIN_SER"/>
</dbReference>